<proteinExistence type="predicted"/>
<gene>
    <name evidence="1" type="ORF">KQ657_001505</name>
</gene>
<dbReference type="OrthoDB" id="5529571at2759"/>
<sequence>MESAIMIEEKESVPISTTESPDPVYLGSELEELSTQEINDVIVLTSQLSSDELVTNEDIAHTEALIAASENSTTFNVWDIFVKGLVNLVLPFINGLMLGFGEILAHEIGFKYGWNVITNRELKQTSEYSIDDVTRALLDAGLIKYDFGESILSKRPLLNIGDSNKYVTKSVDAFRQWLDYSDTFEVSKRLTLIPDEMLKNLMDKRRIDGDDGDEKRRKKRKERQAAGSFVLFKQGESGVGDGDVDGDDELELEPEDQMPWLNYMMEKDIKLGQDYKYIDTVLFPQFEQYLSNSKYHPLTARNLDKYYAHVNKINEDDYIAADIEDEDDENVQPAANTPAATAATTSGGPIIPTKVGAATASGGRIELSEELIKNLPYNIRYNKILADDDIHKYLSDKGKAPEESEEGFDEEHYEEDNNVMVLDQVDVTQLNDEGIGGDNNLLFM</sequence>
<dbReference type="InterPro" id="IPR013262">
    <property type="entry name" value="OMP_MIM1/TOM13_mt"/>
</dbReference>
<protein>
    <submittedName>
        <fullName evidence="1">Uncharacterized protein</fullName>
    </submittedName>
</protein>
<dbReference type="PANTHER" id="PTHR28241">
    <property type="entry name" value="MITOCHONDRIAL IMPORT PROTEIN 1"/>
    <property type="match status" value="1"/>
</dbReference>
<evidence type="ECO:0000313" key="1">
    <source>
        <dbReference type="EMBL" id="KAG7192722.1"/>
    </source>
</evidence>
<dbReference type="PANTHER" id="PTHR28241:SF1">
    <property type="entry name" value="MITOCHONDRIAL IMPORT PROTEIN 1"/>
    <property type="match status" value="1"/>
</dbReference>
<name>A0A9P7V7Q1_9ASCO</name>
<dbReference type="Proteomes" id="UP000790833">
    <property type="component" value="Unassembled WGS sequence"/>
</dbReference>
<dbReference type="GO" id="GO:0005741">
    <property type="term" value="C:mitochondrial outer membrane"/>
    <property type="evidence" value="ECO:0007669"/>
    <property type="project" value="InterPro"/>
</dbReference>
<evidence type="ECO:0000313" key="2">
    <source>
        <dbReference type="Proteomes" id="UP000790833"/>
    </source>
</evidence>
<dbReference type="GO" id="GO:0045040">
    <property type="term" value="P:protein insertion into mitochondrial outer membrane"/>
    <property type="evidence" value="ECO:0007669"/>
    <property type="project" value="TreeGrafter"/>
</dbReference>
<organism evidence="1 2">
    <name type="scientific">Scheffersomyces spartinae</name>
    <dbReference type="NCBI Taxonomy" id="45513"/>
    <lineage>
        <taxon>Eukaryota</taxon>
        <taxon>Fungi</taxon>
        <taxon>Dikarya</taxon>
        <taxon>Ascomycota</taxon>
        <taxon>Saccharomycotina</taxon>
        <taxon>Pichiomycetes</taxon>
        <taxon>Debaryomycetaceae</taxon>
        <taxon>Scheffersomyces</taxon>
    </lineage>
</organism>
<dbReference type="GeneID" id="66114879"/>
<dbReference type="RefSeq" id="XP_043048272.1">
    <property type="nucleotide sequence ID" value="XM_043192300.1"/>
</dbReference>
<dbReference type="AlphaFoldDB" id="A0A9P7V7Q1"/>
<dbReference type="EMBL" id="JAHMUF010000016">
    <property type="protein sequence ID" value="KAG7192722.1"/>
    <property type="molecule type" value="Genomic_DNA"/>
</dbReference>
<comment type="caution">
    <text evidence="1">The sequence shown here is derived from an EMBL/GenBank/DDBJ whole genome shotgun (WGS) entry which is preliminary data.</text>
</comment>
<keyword evidence="2" id="KW-1185">Reference proteome</keyword>
<accession>A0A9P7V7Q1</accession>
<dbReference type="GO" id="GO:0070096">
    <property type="term" value="P:mitochondrial outer membrane translocase complex assembly"/>
    <property type="evidence" value="ECO:0007669"/>
    <property type="project" value="TreeGrafter"/>
</dbReference>
<dbReference type="Pfam" id="PF08219">
    <property type="entry name" value="TOM13"/>
    <property type="match status" value="1"/>
</dbReference>
<reference evidence="1" key="1">
    <citation type="submission" date="2021-03" db="EMBL/GenBank/DDBJ databases">
        <authorList>
            <person name="Palmer J.M."/>
        </authorList>
    </citation>
    <scope>NUCLEOTIDE SEQUENCE</scope>
    <source>
        <strain evidence="1">ARV_011</strain>
    </source>
</reference>